<gene>
    <name evidence="2" type="ordered locus">Maqu_2036</name>
</gene>
<evidence type="ECO:0000256" key="1">
    <source>
        <dbReference type="SAM" id="SignalP"/>
    </source>
</evidence>
<keyword evidence="1" id="KW-0732">Signal</keyword>
<name>A1U298_MARN8</name>
<dbReference type="OrthoDB" id="5477453at2"/>
<dbReference type="InterPro" id="IPR029058">
    <property type="entry name" value="AB_hydrolase_fold"/>
</dbReference>
<dbReference type="STRING" id="351348.Maqu_2036"/>
<feature type="signal peptide" evidence="1">
    <location>
        <begin position="1"/>
        <end position="22"/>
    </location>
</feature>
<accession>A1U298</accession>
<dbReference type="SUPFAM" id="SSF53474">
    <property type="entry name" value="alpha/beta-Hydrolases"/>
    <property type="match status" value="2"/>
</dbReference>
<sequence length="939" mass="96089" precursor="true">MFKKTLISLAVASSLGLTGCFSGSNSGGNDNPKPQYSADSLGKTYPIFNPAKGQLPLPNDLIFDSTQKDGTFGVDDTTPPVTTALNELSGASTIAPAVIQTSGQLDASTVIAGKTVHLIELAYASGDPVRALSAGEPPTLELAISGPQNMPKIRAEVESLDGNSAIRILPLEPLNPQKRYVVLVTTGVKDINGDSIIQDPLYTNITGEGTEDDPGKGLVNGALMPVRTLVNNLWEPIATNYIKALGGSLNESEIALTYSFTTSNDAKVLQYIAEPAAWFADQITTFVRTSAVTAARQGGASAYADLAAAADAAVAQFPQSLPENPASPLNAVFAPTGPCPIAGAGDLGSGAIDCLATSLASQFREELPTPLPGVNRNEPDGQGGFRGAITIDNGTIQPVGLLSAVAGSIPGASGVLAVQGSISLPYYLGNTPAGIAGGNAVNWVADQPLAESLNTTFSALGLSLPQADASVSTAVNYIFPFPQEQSTQEVPMLVLYPNSGNERGVVMYQHGITTDRSAALTFGTALAAQGYVVVAIDQPLHGITPFSEEAQLELAGDLLAAGGAPEAAIPLYAPVVVAGDTTRLEEELGLPAATAQSLVNTVANAGSTIPGLAPDTFERHYGLYATPAGTPAPMVFDPANAAGTDGSGSFFINLQNFLAGRDNIRQSVVDQLNLRATLAGIPNTPVAGMTLQKAALAGGDDGTLTIDINDPVYFVGHSLGTITGMPFLAAANEDQIADTIFTAPDGSSSLPSAFNNIQSASLLTPGGGVVRLLENSPSFAPRILFGLQQAAGLEQGDANLETFFNIFQAAIDSADPVNFTASLAAGGTPILLSEVAGDTVIPNAADQEQWGIDALSGTFGPEVTGLPVPVTVNSFSAPLAGTKPLTIGLGDDLLTTYQAGDHGTPVSANNNAVFGGMVCETLVTFGVALAELPAFCTAP</sequence>
<dbReference type="HOGENOM" id="CLU_010857_0_0_6"/>
<proteinExistence type="predicted"/>
<dbReference type="eggNOG" id="COG1073">
    <property type="taxonomic scope" value="Bacteria"/>
</dbReference>
<evidence type="ECO:0000313" key="2">
    <source>
        <dbReference type="EMBL" id="ABM19117.1"/>
    </source>
</evidence>
<dbReference type="PROSITE" id="PS51257">
    <property type="entry name" value="PROKAR_LIPOPROTEIN"/>
    <property type="match status" value="1"/>
</dbReference>
<evidence type="ECO:0000313" key="3">
    <source>
        <dbReference type="Proteomes" id="UP000000998"/>
    </source>
</evidence>
<dbReference type="AlphaFoldDB" id="A1U298"/>
<dbReference type="Gene3D" id="3.40.50.1820">
    <property type="entry name" value="alpha/beta hydrolase"/>
    <property type="match status" value="1"/>
</dbReference>
<dbReference type="KEGG" id="maq:Maqu_2036"/>
<reference evidence="3" key="1">
    <citation type="journal article" date="2011" name="Appl. Environ. Microbiol.">
        <title>Genomic potential of Marinobacter aquaeolei, a biogeochemical 'opportunitroph'.</title>
        <authorList>
            <person name="Singer E."/>
            <person name="Webb E.A."/>
            <person name="Nelson W.C."/>
            <person name="Heidelberg J.F."/>
            <person name="Ivanova N."/>
            <person name="Pati A."/>
            <person name="Edwards K.J."/>
        </authorList>
    </citation>
    <scope>NUCLEOTIDE SEQUENCE [LARGE SCALE GENOMIC DNA]</scope>
    <source>
        <strain evidence="3">ATCC 700491 / DSM 11845 / VT8</strain>
    </source>
</reference>
<protein>
    <recommendedName>
        <fullName evidence="4">Bacterial virulence factor lipase N-terminal domain-containing protein</fullName>
    </recommendedName>
</protein>
<feature type="chain" id="PRO_5002638214" description="Bacterial virulence factor lipase N-terminal domain-containing protein" evidence="1">
    <location>
        <begin position="23"/>
        <end position="939"/>
    </location>
</feature>
<dbReference type="RefSeq" id="WP_011785510.1">
    <property type="nucleotide sequence ID" value="NC_008740.1"/>
</dbReference>
<dbReference type="EMBL" id="CP000514">
    <property type="protein sequence ID" value="ABM19117.1"/>
    <property type="molecule type" value="Genomic_DNA"/>
</dbReference>
<organism evidence="2 3">
    <name type="scientific">Marinobacter nauticus (strain ATCC 700491 / DSM 11845 / VT8)</name>
    <name type="common">Marinobacter aquaeolei</name>
    <dbReference type="NCBI Taxonomy" id="351348"/>
    <lineage>
        <taxon>Bacteria</taxon>
        <taxon>Pseudomonadati</taxon>
        <taxon>Pseudomonadota</taxon>
        <taxon>Gammaproteobacteria</taxon>
        <taxon>Pseudomonadales</taxon>
        <taxon>Marinobacteraceae</taxon>
        <taxon>Marinobacter</taxon>
    </lineage>
</organism>
<dbReference type="Proteomes" id="UP000000998">
    <property type="component" value="Chromosome"/>
</dbReference>
<evidence type="ECO:0008006" key="4">
    <source>
        <dbReference type="Google" id="ProtNLM"/>
    </source>
</evidence>